<gene>
    <name evidence="8" type="primary">flgF</name>
    <name evidence="8" type="ORF">KJB30_09055</name>
</gene>
<evidence type="ECO:0000259" key="5">
    <source>
        <dbReference type="Pfam" id="PF00460"/>
    </source>
</evidence>
<dbReference type="Pfam" id="PF22692">
    <property type="entry name" value="LlgE_F_G_D1"/>
    <property type="match status" value="1"/>
</dbReference>
<proteinExistence type="inferred from homology"/>
<feature type="domain" description="Flagellar basal body rod protein N-terminal" evidence="5">
    <location>
        <begin position="5"/>
        <end position="35"/>
    </location>
</feature>
<dbReference type="EMBL" id="JAHDYS010000007">
    <property type="protein sequence ID" value="MBT1071930.1"/>
    <property type="molecule type" value="Genomic_DNA"/>
</dbReference>
<dbReference type="InterPro" id="IPR019776">
    <property type="entry name" value="Flagellar_basal_body_rod_CS"/>
</dbReference>
<dbReference type="PANTHER" id="PTHR30435:SF19">
    <property type="entry name" value="FLAGELLAR BASAL-BODY ROD PROTEIN FLGG"/>
    <property type="match status" value="1"/>
</dbReference>
<dbReference type="Proteomes" id="UP000784128">
    <property type="component" value="Unassembled WGS sequence"/>
</dbReference>
<sequence>MNSGMYSALSGNLAAMKRLDIISNNLANVNTPGYKKEKMSFESMLAGSANPPAVPQGTTADPILQKENVYIDYVAGPVAQTGNPLDLTIDGEGFFVIQTPEGEAYTRQGNFSRGADGTLVTADGFPVMGRGGAIRVQGSHIEIDAKGVVTVDGTVSGTINVVDFPKPYNLVKTSSARFLPADSQITPQPSTAGIRQGNLEGSNVEAISEMVQMIETSRYFEACSKVIKGYDDIAAKAVNELGRL</sequence>
<dbReference type="InterPro" id="IPR001444">
    <property type="entry name" value="Flag_bb_rod_N"/>
</dbReference>
<accession>A0ABS5U8F5</accession>
<dbReference type="InterPro" id="IPR010930">
    <property type="entry name" value="Flg_bb/hook_C_dom"/>
</dbReference>
<dbReference type="NCBIfam" id="TIGR02490">
    <property type="entry name" value="flgF"/>
    <property type="match status" value="1"/>
</dbReference>
<evidence type="ECO:0000256" key="3">
    <source>
        <dbReference type="ARBA" id="ARBA00023143"/>
    </source>
</evidence>
<keyword evidence="8" id="KW-0282">Flagellum</keyword>
<dbReference type="InterPro" id="IPR012836">
    <property type="entry name" value="FlgF"/>
</dbReference>
<name>A0ABS5U8F5_9BACT</name>
<evidence type="ECO:0000256" key="1">
    <source>
        <dbReference type="ARBA" id="ARBA00004117"/>
    </source>
</evidence>
<keyword evidence="9" id="KW-1185">Reference proteome</keyword>
<keyword evidence="8" id="KW-0969">Cilium</keyword>
<dbReference type="NCBIfam" id="TIGR03506">
    <property type="entry name" value="FlgEFG_subfam"/>
    <property type="match status" value="1"/>
</dbReference>
<evidence type="ECO:0000259" key="7">
    <source>
        <dbReference type="Pfam" id="PF22692"/>
    </source>
</evidence>
<comment type="similarity">
    <text evidence="2 4">Belongs to the flagella basal body rod proteins family.</text>
</comment>
<evidence type="ECO:0000256" key="2">
    <source>
        <dbReference type="ARBA" id="ARBA00009677"/>
    </source>
</evidence>
<protein>
    <submittedName>
        <fullName evidence="8">Flagellar basal-body rod protein FlgF</fullName>
    </submittedName>
</protein>
<dbReference type="Pfam" id="PF06429">
    <property type="entry name" value="Flg_bbr_C"/>
    <property type="match status" value="1"/>
</dbReference>
<evidence type="ECO:0000313" key="9">
    <source>
        <dbReference type="Proteomes" id="UP000784128"/>
    </source>
</evidence>
<keyword evidence="8" id="KW-0966">Cell projection</keyword>
<dbReference type="InterPro" id="IPR020013">
    <property type="entry name" value="Flagellar_FlgE/F/G"/>
</dbReference>
<comment type="subcellular location">
    <subcellularLocation>
        <location evidence="1 4">Bacterial flagellum basal body</location>
    </subcellularLocation>
</comment>
<dbReference type="PROSITE" id="PS00588">
    <property type="entry name" value="FLAGELLA_BB_ROD"/>
    <property type="match status" value="1"/>
</dbReference>
<reference evidence="8 9" key="1">
    <citation type="submission" date="2021-05" db="EMBL/GenBank/DDBJ databases">
        <title>The draft genome of Geobacter chapellei DSM 13688.</title>
        <authorList>
            <person name="Xu Z."/>
            <person name="Masuda Y."/>
            <person name="Itoh H."/>
            <person name="Senoo K."/>
        </authorList>
    </citation>
    <scope>NUCLEOTIDE SEQUENCE [LARGE SCALE GENOMIC DNA]</scope>
    <source>
        <strain evidence="8 9">DSM 13688</strain>
    </source>
</reference>
<dbReference type="SUPFAM" id="SSF117143">
    <property type="entry name" value="Flagellar hook protein flgE"/>
    <property type="match status" value="1"/>
</dbReference>
<dbReference type="InterPro" id="IPR037925">
    <property type="entry name" value="FlgE/F/G-like"/>
</dbReference>
<dbReference type="RefSeq" id="WP_214298263.1">
    <property type="nucleotide sequence ID" value="NZ_JAHDYS010000007.1"/>
</dbReference>
<feature type="domain" description="Flagellar basal-body/hook protein C-terminal" evidence="6">
    <location>
        <begin position="195"/>
        <end position="239"/>
    </location>
</feature>
<evidence type="ECO:0000256" key="4">
    <source>
        <dbReference type="RuleBase" id="RU362116"/>
    </source>
</evidence>
<dbReference type="InterPro" id="IPR053967">
    <property type="entry name" value="LlgE_F_G-like_D1"/>
</dbReference>
<dbReference type="PANTHER" id="PTHR30435">
    <property type="entry name" value="FLAGELLAR PROTEIN"/>
    <property type="match status" value="1"/>
</dbReference>
<evidence type="ECO:0000313" key="8">
    <source>
        <dbReference type="EMBL" id="MBT1071930.1"/>
    </source>
</evidence>
<comment type="caution">
    <text evidence="8">The sequence shown here is derived from an EMBL/GenBank/DDBJ whole genome shotgun (WGS) entry which is preliminary data.</text>
</comment>
<feature type="domain" description="Flagellar hook protein FlgE/F/G-like D1" evidence="7">
    <location>
        <begin position="89"/>
        <end position="151"/>
    </location>
</feature>
<keyword evidence="3 4" id="KW-0975">Bacterial flagellum</keyword>
<evidence type="ECO:0000259" key="6">
    <source>
        <dbReference type="Pfam" id="PF06429"/>
    </source>
</evidence>
<dbReference type="Pfam" id="PF00460">
    <property type="entry name" value="Flg_bb_rod"/>
    <property type="match status" value="1"/>
</dbReference>
<organism evidence="8 9">
    <name type="scientific">Pelotalea chapellei</name>
    <dbReference type="NCBI Taxonomy" id="44671"/>
    <lineage>
        <taxon>Bacteria</taxon>
        <taxon>Pseudomonadati</taxon>
        <taxon>Thermodesulfobacteriota</taxon>
        <taxon>Desulfuromonadia</taxon>
        <taxon>Geobacterales</taxon>
        <taxon>Geobacteraceae</taxon>
        <taxon>Pelotalea</taxon>
    </lineage>
</organism>